<accession>L7JR34</accession>
<reference evidence="1 2" key="1">
    <citation type="journal article" date="2012" name="PLoS Pathog.">
        <title>The genome of the obligate intracellular parasite Trachipleistophora hominis: new insights into microsporidian genome dynamics and reductive evolution.</title>
        <authorList>
            <person name="Heinz E."/>
            <person name="Williams T.A."/>
            <person name="Nakjang S."/>
            <person name="Noel C.J."/>
            <person name="Swan D.C."/>
            <person name="Goldberg A.V."/>
            <person name="Harris S.R."/>
            <person name="Weinmaier T."/>
            <person name="Markert S."/>
            <person name="Becher D."/>
            <person name="Bernhardt J."/>
            <person name="Dagan T."/>
            <person name="Hacker C."/>
            <person name="Lucocq J.M."/>
            <person name="Schweder T."/>
            <person name="Rattei T."/>
            <person name="Hall N."/>
            <person name="Hirt R.P."/>
            <person name="Embley T.M."/>
        </authorList>
    </citation>
    <scope>NUCLEOTIDE SEQUENCE [LARGE SCALE GENOMIC DNA]</scope>
</reference>
<evidence type="ECO:0000313" key="1">
    <source>
        <dbReference type="EMBL" id="ELQ73933.1"/>
    </source>
</evidence>
<sequence length="61" mass="7212">MVYAVLCSHVFYVLMTIEKNNKTFLENVEIRRARVVMVGVGKDAFNEKRTRVLYFVRVNGW</sequence>
<gene>
    <name evidence="1" type="ORF">THOM_3129</name>
</gene>
<dbReference type="VEuPathDB" id="MicrosporidiaDB:THOM_3129"/>
<dbReference type="InParanoid" id="L7JR34"/>
<dbReference type="Proteomes" id="UP000011185">
    <property type="component" value="Unassembled WGS sequence"/>
</dbReference>
<dbReference type="HOGENOM" id="CLU_2924363_0_0_1"/>
<organism evidence="1 2">
    <name type="scientific">Trachipleistophora hominis</name>
    <name type="common">Microsporidian parasite</name>
    <dbReference type="NCBI Taxonomy" id="72359"/>
    <lineage>
        <taxon>Eukaryota</taxon>
        <taxon>Fungi</taxon>
        <taxon>Fungi incertae sedis</taxon>
        <taxon>Microsporidia</taxon>
        <taxon>Pleistophoridae</taxon>
        <taxon>Trachipleistophora</taxon>
    </lineage>
</organism>
<keyword evidence="2" id="KW-1185">Reference proteome</keyword>
<name>L7JR34_TRAHO</name>
<proteinExistence type="predicted"/>
<dbReference type="AlphaFoldDB" id="L7JR34"/>
<protein>
    <submittedName>
        <fullName evidence="1">Uncharacterized protein</fullName>
    </submittedName>
</protein>
<dbReference type="EMBL" id="JH994096">
    <property type="protein sequence ID" value="ELQ73933.1"/>
    <property type="molecule type" value="Genomic_DNA"/>
</dbReference>
<evidence type="ECO:0000313" key="2">
    <source>
        <dbReference type="Proteomes" id="UP000011185"/>
    </source>
</evidence>